<protein>
    <recommendedName>
        <fullName evidence="3">Crinkler family protein</fullName>
    </recommendedName>
</protein>
<reference evidence="1 2" key="1">
    <citation type="submission" date="2016-04" db="EMBL/GenBank/DDBJ databases">
        <title>Genome analyses suggest a sexual origin of heterokaryosis in a supposedly ancient asexual fungus.</title>
        <authorList>
            <person name="Ropars J."/>
            <person name="Sedzielewska K."/>
            <person name="Noel J."/>
            <person name="Charron P."/>
            <person name="Farinelli L."/>
            <person name="Marton T."/>
            <person name="Kruger M."/>
            <person name="Pelin A."/>
            <person name="Brachmann A."/>
            <person name="Corradi N."/>
        </authorList>
    </citation>
    <scope>NUCLEOTIDE SEQUENCE [LARGE SCALE GENOMIC DNA]</scope>
    <source>
        <strain evidence="1 2">C2</strain>
    </source>
</reference>
<dbReference type="VEuPathDB" id="FungiDB:FUN_000332"/>
<dbReference type="VEuPathDB" id="FungiDB:RhiirA1_505747"/>
<reference evidence="1 2" key="2">
    <citation type="submission" date="2017-10" db="EMBL/GenBank/DDBJ databases">
        <title>Extensive intraspecific genome diversity in a model arbuscular mycorrhizal fungus.</title>
        <authorList>
            <person name="Chen E.C.H."/>
            <person name="Morin E."/>
            <person name="Baudet D."/>
            <person name="Noel J."/>
            <person name="Ndikumana S."/>
            <person name="Charron P."/>
            <person name="St-Onge C."/>
            <person name="Giorgi J."/>
            <person name="Grigoriev I.V."/>
            <person name="Roux C."/>
            <person name="Martin F.M."/>
            <person name="Corradi N."/>
        </authorList>
    </citation>
    <scope>NUCLEOTIDE SEQUENCE [LARGE SCALE GENOMIC DNA]</scope>
    <source>
        <strain evidence="1 2">C2</strain>
    </source>
</reference>
<accession>A0A2N1MUJ5</accession>
<organism evidence="1 2">
    <name type="scientific">Rhizophagus irregularis</name>
    <dbReference type="NCBI Taxonomy" id="588596"/>
    <lineage>
        <taxon>Eukaryota</taxon>
        <taxon>Fungi</taxon>
        <taxon>Fungi incertae sedis</taxon>
        <taxon>Mucoromycota</taxon>
        <taxon>Glomeromycotina</taxon>
        <taxon>Glomeromycetes</taxon>
        <taxon>Glomerales</taxon>
        <taxon>Glomeraceae</taxon>
        <taxon>Rhizophagus</taxon>
    </lineage>
</organism>
<evidence type="ECO:0000313" key="2">
    <source>
        <dbReference type="Proteomes" id="UP000233469"/>
    </source>
</evidence>
<name>A0A2N1MUJ5_9GLOM</name>
<dbReference type="Proteomes" id="UP000233469">
    <property type="component" value="Unassembled WGS sequence"/>
</dbReference>
<proteinExistence type="predicted"/>
<sequence length="786" mass="90003">MVDSYNCLRQDNKHVFQVEVYEDPKDKQKFFELGNKKIPFKNLRVGQLAELIAHKRKFEADISNLWKVDVDKSKLNPSSTKEDIEKLGGELMEFEHKFERYFKADCKLTDNIHIVVVVATTTTDYPNKRLRLDFNNIPLDLGRSPTQLLYTDGLSWDYQESPELEKKLRNNVRELYNVFKENKRDKSNTPIFFMVSGAGCGKSRNATEIPKILRRIFVNDLDLRPRLEDALIFAITLENGTKINLSTETDANISIAKRMLYQLQDRLLWNEIRDDTQTLSITDVLKRCANQKNVALKELTVVLIVDGLQTSLIDENDGMNKRSLFYSFLTEISLIATNNGYPFVIACCTATLARPFHQMVADSHQKRVFLPIRSLDPPKRDGDLIFKDTSLHNMLISDMGGNGRALEALESALKGVDFPNVSFVSIAEQVYYKLKDLYGEWISHTRYLTPVLRAIMTHTALKILDPIPGTNILPEELSKLGLVKFEKKYELSDEGTLTCPYIWLWLMANASDRYRILLNWNFKYYSEFQTDKDATIPPGCQFWQHFEHFTASFRVLKSNVFEVDGEIKLQDIHAGARHNFGTATIRNIPLSLAKAIHQQSTKSSDYSANKTVTCKEVDDQINLNLEVASACIINGSNARAGDSFCPIYFATSPQLHIESQQCKLVKETVSQQKFNEEREKASDKDDIFILYTHAPSSVEILPPLSAIVDHDCWKSYFGPFVGRAFLLVKSDKFNANNCTTSELTSVFGIGLERANLLKSKRPYVDLEDCFNKTRISRNYLINFRFE</sequence>
<dbReference type="VEuPathDB" id="FungiDB:RhiirA1_444128"/>
<comment type="caution">
    <text evidence="1">The sequence shown here is derived from an EMBL/GenBank/DDBJ whole genome shotgun (WGS) entry which is preliminary data.</text>
</comment>
<dbReference type="EMBL" id="LLXL01001290">
    <property type="protein sequence ID" value="PKK65303.1"/>
    <property type="molecule type" value="Genomic_DNA"/>
</dbReference>
<evidence type="ECO:0000313" key="1">
    <source>
        <dbReference type="EMBL" id="PKK65303.1"/>
    </source>
</evidence>
<dbReference type="VEuPathDB" id="FungiDB:RhiirFUN_026033"/>
<dbReference type="AlphaFoldDB" id="A0A2N1MUJ5"/>
<gene>
    <name evidence="1" type="ORF">RhiirC2_809168</name>
</gene>
<evidence type="ECO:0008006" key="3">
    <source>
        <dbReference type="Google" id="ProtNLM"/>
    </source>
</evidence>